<comment type="subunit">
    <text evidence="3">Component of the RNA polymerase III (Pol III) complex consisting of 17 subunits.</text>
</comment>
<dbReference type="FunFam" id="1.10.150.390:FF:000004">
    <property type="entry name" value="DNA-directed RNA polymerase subunit"/>
    <property type="match status" value="1"/>
</dbReference>
<dbReference type="PANTHER" id="PTHR48446:SF1">
    <property type="entry name" value="DNA-DIRECTED RNA POLYMERASE SUBUNIT BETA' N-TERMINAL SECTION"/>
    <property type="match status" value="1"/>
</dbReference>
<dbReference type="GO" id="GO:0046872">
    <property type="term" value="F:metal ion binding"/>
    <property type="evidence" value="ECO:0007669"/>
    <property type="project" value="UniProtKB-KW"/>
</dbReference>
<comment type="function">
    <text evidence="13">DNA-dependent RNA polymerase catalyzes the transcription of DNA into RNA using the four ribonucleoside triphosphates as substrates.</text>
</comment>
<keyword evidence="17" id="KW-1185">Reference proteome</keyword>
<dbReference type="InterPro" id="IPR007080">
    <property type="entry name" value="RNA_pol_Rpb1_1"/>
</dbReference>
<gene>
    <name evidence="16" type="primary">RPO31</name>
    <name evidence="16" type="ORF">H4R18_000174</name>
</gene>
<dbReference type="EMBL" id="JANBUL010000005">
    <property type="protein sequence ID" value="KAJ2785959.1"/>
    <property type="molecule type" value="Genomic_DNA"/>
</dbReference>
<dbReference type="Pfam" id="PF05000">
    <property type="entry name" value="RNA_pol_Rpb1_4"/>
    <property type="match status" value="1"/>
</dbReference>
<keyword evidence="4 13" id="KW-0240">DNA-directed RNA polymerase</keyword>
<organism evidence="16 17">
    <name type="scientific">Coemansia javaensis</name>
    <dbReference type="NCBI Taxonomy" id="2761396"/>
    <lineage>
        <taxon>Eukaryota</taxon>
        <taxon>Fungi</taxon>
        <taxon>Fungi incertae sedis</taxon>
        <taxon>Zoopagomycota</taxon>
        <taxon>Kickxellomycotina</taxon>
        <taxon>Kickxellomycetes</taxon>
        <taxon>Kickxellales</taxon>
        <taxon>Kickxellaceae</taxon>
        <taxon>Coemansia</taxon>
    </lineage>
</organism>
<dbReference type="InterPro" id="IPR007083">
    <property type="entry name" value="RNA_pol_Rpb1_4"/>
</dbReference>
<dbReference type="EC" id="2.7.7.6" evidence="13"/>
<evidence type="ECO:0000256" key="5">
    <source>
        <dbReference type="ARBA" id="ARBA00022679"/>
    </source>
</evidence>
<dbReference type="InterPro" id="IPR044893">
    <property type="entry name" value="RNA_pol_Rpb1_clamp_domain"/>
</dbReference>
<feature type="domain" description="RNA polymerase N-terminal" evidence="15">
    <location>
        <begin position="310"/>
        <end position="612"/>
    </location>
</feature>
<dbReference type="InterPro" id="IPR035697">
    <property type="entry name" value="RNAP_III_RPC1_N"/>
</dbReference>
<evidence type="ECO:0000256" key="11">
    <source>
        <dbReference type="ARBA" id="ARBA00023242"/>
    </source>
</evidence>
<dbReference type="InterPro" id="IPR006592">
    <property type="entry name" value="RNA_pol_N"/>
</dbReference>
<evidence type="ECO:0000256" key="6">
    <source>
        <dbReference type="ARBA" id="ARBA00022695"/>
    </source>
</evidence>
<comment type="caution">
    <text evidence="16">The sequence shown here is derived from an EMBL/GenBank/DDBJ whole genome shotgun (WGS) entry which is preliminary data.</text>
</comment>
<dbReference type="Pfam" id="PF04997">
    <property type="entry name" value="RNA_pol_Rpb1_1"/>
    <property type="match status" value="1"/>
</dbReference>
<evidence type="ECO:0000313" key="16">
    <source>
        <dbReference type="EMBL" id="KAJ2785959.1"/>
    </source>
</evidence>
<keyword evidence="5 13" id="KW-0808">Transferase</keyword>
<dbReference type="NCBIfam" id="NF006336">
    <property type="entry name" value="PRK08566.1"/>
    <property type="match status" value="1"/>
</dbReference>
<dbReference type="OrthoDB" id="270392at2759"/>
<keyword evidence="8" id="KW-0862">Zinc</keyword>
<dbReference type="InterPro" id="IPR042102">
    <property type="entry name" value="RNA_pol_Rpb1_3_sf"/>
</dbReference>
<dbReference type="InterPro" id="IPR007066">
    <property type="entry name" value="RNA_pol_Rpb1_3"/>
</dbReference>
<sequence>MAQTNILLKLYYRASTGTGIKSIKFVADDNADSIAKAFNAKFQGMLNPEKPEPVEVRVGEGTDNTVRVFGELGVGLELIHYIQFGVPGPNEIRQASEVEINQRDLYDAEKHLPVPHGVLDPRLGISNKNDMCMTCGQHMSECVGHWGYIDLCVPVFHFGFFKITQTILQDICKKCSRVMLEEADRRTFLKRLRAPGIDGLQTRALIKGVNDRCKKVTHCPYCGETNGVVKKGGPLKIIHDKFRKKSTEDEQEEFRKTLANAAEADPQLKPFVARSLSEEMTPLRVYNLFKNVSDEDCELMGLNPASARPELLLWTSIPVPPVCIRPSIAQDGASNEDDLTIKLSEIIFTNTLIMAGLKNGSSTVNIMEQWDYLGLAIAMYINSDVPGAPQAVVGKPIRGFSQRLKGKQGRFRGNLSGKRVDYSGRTVISPDPNMRIDEVAVPERVAKILTYPERVTDHNVARLQQLVLNGPHVHPGANYVQYASNGQKRYLIPSIREPVAQNLRAGDIVERHLCDGDVVLFNRQPSLHRLSIMAHSARIMPWRTFRFNECVCTPYNADFDGDEMNLHVPQTEEARIEARELMGVHNNLVTPRNGEPIIGATQDFITTAYLITQKERFYDRSQFAQIVSYCFDADMHIDMPPPCIVKPRRLWSGKQIIGVLMRPNHASPIKINLETDTKSYKGYPVPDLCPNDGYLVVRNSEIMCGTLDKAVVGDGKKTTIFCVALRDYGTEVAASFMNRLAKLSARWSCNHGFSMGLSDVMPGAKLCERKDNLVQGAYEKCDDYIRQAQQGELETLPGRNVAQSLEDIISGVLSGVREDAGQICMEELGRYNAPRIMATCGSKGSNLNACQMIACVGQQIISGQRVRDGFTDRTLPHFLKRSRTPEAKGFVASSFYTGLYPTEFFFHAASGREGLVDAAVKTAETGYMQRRLVKAFEDLRVHYDSSVRNAAGTVVQFEYGGDSLDPYCLEGDGKPVVFAHTWRHISNTLEATAKKEPRLSPFQVRHIVDRAVGEPQLLTWATESWRDELAAFMHGQADRLAEYRAAYGLQPFSEEPAGLLDGAAQPAARGRKPKRKGAADGADPEERSRAILGWSLAKADAAAPVAARRAVDNKLLMTRSIVDGFLGLCMRKYQRSRVDPGTAVGAVGAQSIGEPTTQMTLKSFHFAGIASMNVSMGVPRVKEIINAAKKISTPIVDCCLVNNASASSARIVKGRIERTLLGDIAQSIEEVYTSTSCYLSIKIDMAAIERLQLEVTMADICTAVANAPKLKIGNNVHLQGTSRLNVFVNPKEAKQLYYMLQSLKRALPQIVVHGAPAALRSSIMKSSEGRGYHLSIEGYSLREAMTADGIDGRRTTTNHIMDNLRYLGIEAARAMTIRELRTIFKDYGIKIDIRHLMLLGDLMSYKGEILGITRYGIAKMNDSVMMLASFEKTTDHLFDAAAFGKRDMVHGVSERIIMGQQMPVGTGVFKLLMDYDRDVRPTPRRLLFDEPSAPRAVAV</sequence>
<evidence type="ECO:0000256" key="13">
    <source>
        <dbReference type="RuleBase" id="RU004279"/>
    </source>
</evidence>
<comment type="subcellular location">
    <subcellularLocation>
        <location evidence="1">Nucleus</location>
    </subcellularLocation>
</comment>
<dbReference type="SUPFAM" id="SSF64484">
    <property type="entry name" value="beta and beta-prime subunits of DNA dependent RNA-polymerase"/>
    <property type="match status" value="1"/>
</dbReference>
<dbReference type="Pfam" id="PF04983">
    <property type="entry name" value="RNA_pol_Rpb1_3"/>
    <property type="match status" value="1"/>
</dbReference>
<evidence type="ECO:0000313" key="17">
    <source>
        <dbReference type="Proteomes" id="UP001140217"/>
    </source>
</evidence>
<dbReference type="Gene3D" id="1.10.132.30">
    <property type="match status" value="1"/>
</dbReference>
<dbReference type="Gene3D" id="4.10.860.120">
    <property type="entry name" value="RNA polymerase II, clamp domain"/>
    <property type="match status" value="1"/>
</dbReference>
<dbReference type="GO" id="GO:0005634">
    <property type="term" value="C:nucleus"/>
    <property type="evidence" value="ECO:0007669"/>
    <property type="project" value="UniProtKB-SubCell"/>
</dbReference>
<keyword evidence="11" id="KW-0539">Nucleus</keyword>
<dbReference type="CDD" id="cd02736">
    <property type="entry name" value="RNAP_III_Rpc1_C"/>
    <property type="match status" value="1"/>
</dbReference>
<keyword evidence="9" id="KW-0460">Magnesium</keyword>
<name>A0A9W8HLV6_9FUNG</name>
<dbReference type="SMART" id="SM00663">
    <property type="entry name" value="RPOLA_N"/>
    <property type="match status" value="1"/>
</dbReference>
<dbReference type="InterPro" id="IPR015700">
    <property type="entry name" value="RPC1"/>
</dbReference>
<comment type="catalytic activity">
    <reaction evidence="12 13">
        <text>RNA(n) + a ribonucleoside 5'-triphosphate = RNA(n+1) + diphosphate</text>
        <dbReference type="Rhea" id="RHEA:21248"/>
        <dbReference type="Rhea" id="RHEA-COMP:14527"/>
        <dbReference type="Rhea" id="RHEA-COMP:17342"/>
        <dbReference type="ChEBI" id="CHEBI:33019"/>
        <dbReference type="ChEBI" id="CHEBI:61557"/>
        <dbReference type="ChEBI" id="CHEBI:140395"/>
        <dbReference type="EC" id="2.7.7.6"/>
    </reaction>
</comment>
<dbReference type="Gene3D" id="3.30.1490.180">
    <property type="entry name" value="RNA polymerase ii"/>
    <property type="match status" value="1"/>
</dbReference>
<dbReference type="Gene3D" id="1.10.274.100">
    <property type="entry name" value="RNA polymerase Rpb1, domain 3"/>
    <property type="match status" value="1"/>
</dbReference>
<evidence type="ECO:0000256" key="12">
    <source>
        <dbReference type="ARBA" id="ARBA00048552"/>
    </source>
</evidence>
<evidence type="ECO:0000256" key="10">
    <source>
        <dbReference type="ARBA" id="ARBA00023163"/>
    </source>
</evidence>
<evidence type="ECO:0000259" key="15">
    <source>
        <dbReference type="SMART" id="SM00663"/>
    </source>
</evidence>
<accession>A0A9W8HLV6</accession>
<dbReference type="GO" id="GO:0003677">
    <property type="term" value="F:DNA binding"/>
    <property type="evidence" value="ECO:0007669"/>
    <property type="project" value="InterPro"/>
</dbReference>
<evidence type="ECO:0000256" key="4">
    <source>
        <dbReference type="ARBA" id="ARBA00022478"/>
    </source>
</evidence>
<dbReference type="Pfam" id="PF04998">
    <property type="entry name" value="RNA_pol_Rpb1_5"/>
    <property type="match status" value="1"/>
</dbReference>
<keyword evidence="7" id="KW-0479">Metal-binding</keyword>
<protein>
    <recommendedName>
        <fullName evidence="13">DNA-directed RNA polymerase subunit</fullName>
        <ecNumber evidence="13">2.7.7.6</ecNumber>
    </recommendedName>
</protein>
<dbReference type="Pfam" id="PF00623">
    <property type="entry name" value="RNA_pol_Rpb1_2"/>
    <property type="match status" value="1"/>
</dbReference>
<dbReference type="InterPro" id="IPR038120">
    <property type="entry name" value="Rpb1_funnel_sf"/>
</dbReference>
<keyword evidence="6 13" id="KW-0548">Nucleotidyltransferase</keyword>
<dbReference type="Gene3D" id="2.40.40.20">
    <property type="match status" value="1"/>
</dbReference>
<evidence type="ECO:0000256" key="1">
    <source>
        <dbReference type="ARBA" id="ARBA00004123"/>
    </source>
</evidence>
<evidence type="ECO:0000256" key="2">
    <source>
        <dbReference type="ARBA" id="ARBA00006460"/>
    </source>
</evidence>
<dbReference type="FunFam" id="4.10.860.120:FF:000004">
    <property type="entry name" value="DNA-directed RNA polymerase subunit"/>
    <property type="match status" value="1"/>
</dbReference>
<comment type="similarity">
    <text evidence="2 13">Belongs to the RNA polymerase beta' chain family.</text>
</comment>
<dbReference type="InterPro" id="IPR000722">
    <property type="entry name" value="RNA_pol_asu"/>
</dbReference>
<feature type="region of interest" description="Disordered" evidence="14">
    <location>
        <begin position="1063"/>
        <end position="1086"/>
    </location>
</feature>
<dbReference type="FunFam" id="2.40.40.20:FF:000019">
    <property type="entry name" value="DNA-directed RNA polymerase II subunit RPB1"/>
    <property type="match status" value="1"/>
</dbReference>
<evidence type="ECO:0000256" key="14">
    <source>
        <dbReference type="SAM" id="MobiDB-lite"/>
    </source>
</evidence>
<evidence type="ECO:0000256" key="7">
    <source>
        <dbReference type="ARBA" id="ARBA00022723"/>
    </source>
</evidence>
<proteinExistence type="inferred from homology"/>
<dbReference type="CDD" id="cd02583">
    <property type="entry name" value="RNAP_III_RPC1_N"/>
    <property type="match status" value="1"/>
</dbReference>
<evidence type="ECO:0000256" key="8">
    <source>
        <dbReference type="ARBA" id="ARBA00022833"/>
    </source>
</evidence>
<dbReference type="Gene3D" id="6.20.50.80">
    <property type="match status" value="1"/>
</dbReference>
<evidence type="ECO:0000256" key="3">
    <source>
        <dbReference type="ARBA" id="ARBA00011206"/>
    </source>
</evidence>
<dbReference type="Gene3D" id="6.10.250.2940">
    <property type="match status" value="1"/>
</dbReference>
<keyword evidence="10 13" id="KW-0804">Transcription</keyword>
<reference evidence="16" key="1">
    <citation type="submission" date="2022-07" db="EMBL/GenBank/DDBJ databases">
        <title>Phylogenomic reconstructions and comparative analyses of Kickxellomycotina fungi.</title>
        <authorList>
            <person name="Reynolds N.K."/>
            <person name="Stajich J.E."/>
            <person name="Barry K."/>
            <person name="Grigoriev I.V."/>
            <person name="Crous P."/>
            <person name="Smith M.E."/>
        </authorList>
    </citation>
    <scope>NUCLEOTIDE SEQUENCE</scope>
    <source>
        <strain evidence="16">NBRC 105414</strain>
    </source>
</reference>
<dbReference type="InterPro" id="IPR035698">
    <property type="entry name" value="RNAP_III_Rpc1_C"/>
</dbReference>
<dbReference type="GO" id="GO:0000428">
    <property type="term" value="C:DNA-directed RNA polymerase complex"/>
    <property type="evidence" value="ECO:0007669"/>
    <property type="project" value="UniProtKB-KW"/>
</dbReference>
<dbReference type="GO" id="GO:0003899">
    <property type="term" value="F:DNA-directed RNA polymerase activity"/>
    <property type="evidence" value="ECO:0007669"/>
    <property type="project" value="UniProtKB-EC"/>
</dbReference>
<evidence type="ECO:0000256" key="9">
    <source>
        <dbReference type="ARBA" id="ARBA00022842"/>
    </source>
</evidence>
<dbReference type="Gene3D" id="1.10.150.390">
    <property type="match status" value="1"/>
</dbReference>
<dbReference type="Proteomes" id="UP001140217">
    <property type="component" value="Unassembled WGS sequence"/>
</dbReference>
<dbReference type="PANTHER" id="PTHR48446">
    <property type="entry name" value="DNA-DIRECTED RNA POLYMERASE SUBUNIT BETA' N-TERMINAL SECTION"/>
    <property type="match status" value="1"/>
</dbReference>
<dbReference type="InterPro" id="IPR007081">
    <property type="entry name" value="RNA_pol_Rpb1_5"/>
</dbReference>
<dbReference type="GO" id="GO:0006351">
    <property type="term" value="P:DNA-templated transcription"/>
    <property type="evidence" value="ECO:0007669"/>
    <property type="project" value="InterPro"/>
</dbReference>